<dbReference type="RefSeq" id="WP_082887183.1">
    <property type="nucleotide sequence ID" value="NZ_FKBS01000014.1"/>
</dbReference>
<accession>A0A157NVR0</accession>
<keyword evidence="7" id="KW-0472">Membrane</keyword>
<feature type="transmembrane region" description="Helical" evidence="7">
    <location>
        <begin position="231"/>
        <end position="251"/>
    </location>
</feature>
<evidence type="ECO:0000313" key="10">
    <source>
        <dbReference type="Proteomes" id="UP000077037"/>
    </source>
</evidence>
<comment type="similarity">
    <text evidence="4">Belongs to the SctE/SipB/YopB family.</text>
</comment>
<evidence type="ECO:0000313" key="9">
    <source>
        <dbReference type="EMBL" id="SAI25281.1"/>
    </source>
</evidence>
<dbReference type="InterPro" id="IPR006972">
    <property type="entry name" value="BipB-like_C"/>
</dbReference>
<feature type="region of interest" description="Disordered" evidence="6">
    <location>
        <begin position="1"/>
        <end position="25"/>
    </location>
</feature>
<keyword evidence="7" id="KW-0812">Transmembrane</keyword>
<evidence type="ECO:0000256" key="7">
    <source>
        <dbReference type="SAM" id="Phobius"/>
    </source>
</evidence>
<gene>
    <name evidence="9" type="primary">bopB</name>
    <name evidence="9" type="ORF">SAMEA1982600_01989</name>
</gene>
<dbReference type="Pfam" id="PF04888">
    <property type="entry name" value="SseC"/>
    <property type="match status" value="1"/>
</dbReference>
<dbReference type="AlphaFoldDB" id="A0A157NVR0"/>
<reference evidence="9 10" key="1">
    <citation type="submission" date="2016-03" db="EMBL/GenBank/DDBJ databases">
        <authorList>
            <consortium name="Pathogen Informatics"/>
        </authorList>
    </citation>
    <scope>NUCLEOTIDE SEQUENCE [LARGE SCALE GENOMIC DNA]</scope>
    <source>
        <strain evidence="9 10">NCTC13364</strain>
    </source>
</reference>
<evidence type="ECO:0000256" key="2">
    <source>
        <dbReference type="ARBA" id="ARBA00022870"/>
    </source>
</evidence>
<dbReference type="Proteomes" id="UP000077037">
    <property type="component" value="Unassembled WGS sequence"/>
</dbReference>
<proteinExistence type="inferred from homology"/>
<evidence type="ECO:0000256" key="3">
    <source>
        <dbReference type="ARBA" id="ARBA00023026"/>
    </source>
</evidence>
<dbReference type="EMBL" id="FKBS01000014">
    <property type="protein sequence ID" value="SAI25281.1"/>
    <property type="molecule type" value="Genomic_DNA"/>
</dbReference>
<evidence type="ECO:0000259" key="8">
    <source>
        <dbReference type="Pfam" id="PF04888"/>
    </source>
</evidence>
<evidence type="ECO:0000256" key="5">
    <source>
        <dbReference type="SAM" id="Coils"/>
    </source>
</evidence>
<feature type="coiled-coil region" evidence="5">
    <location>
        <begin position="338"/>
        <end position="383"/>
    </location>
</feature>
<sequence>MSTIQPNYGGMMPQMPAGTQTDAPQQAGQIDGLKLLAELQTMVAQLEGGKAPASGERLTDERGAPAISEPAASFNAADMVDLLRSLKGKSQDAQLAAAQKGLESARVKAEKNTEAQLDKIKDWIDKCKEAEGKGLLGKIFGWIGKIFAAIAAIAAVAVAAVATAATGGAAAPLLAMAVIGAVGATISLADQISQECGGPEISIGNLVQTMVGKFLEACGVPPETAERIGRVMGGVLAIAVPVMLLVEPQLLGGMAQNIALLAGADEQTAGYIGMAVGIAAAVTAGIAMAVVSGGAGAGTAATKIASSLVGAGAQIVQGATSVATGGLKISEAIDKRDAENIIADKKELEAAMVKLQKQMEEGREELKKVIQQIEEGLQAVTKMIAGAADSMAQVTSNIGKRAAV</sequence>
<evidence type="ECO:0000256" key="6">
    <source>
        <dbReference type="SAM" id="MobiDB-lite"/>
    </source>
</evidence>
<feature type="transmembrane region" description="Helical" evidence="7">
    <location>
        <begin position="142"/>
        <end position="163"/>
    </location>
</feature>
<dbReference type="GO" id="GO:0033644">
    <property type="term" value="C:host cell membrane"/>
    <property type="evidence" value="ECO:0007669"/>
    <property type="project" value="UniProtKB-SubCell"/>
</dbReference>
<evidence type="ECO:0000256" key="1">
    <source>
        <dbReference type="ARBA" id="ARBA00004551"/>
    </source>
</evidence>
<feature type="transmembrane region" description="Helical" evidence="7">
    <location>
        <begin position="169"/>
        <end position="189"/>
    </location>
</feature>
<protein>
    <submittedName>
        <fullName evidence="9">Outer protein B</fullName>
    </submittedName>
</protein>
<keyword evidence="2" id="KW-1043">Host membrane</keyword>
<name>A0A157NVR0_9BORD</name>
<organism evidence="9 10">
    <name type="scientific">Bordetella ansorpii</name>
    <dbReference type="NCBI Taxonomy" id="288768"/>
    <lineage>
        <taxon>Bacteria</taxon>
        <taxon>Pseudomonadati</taxon>
        <taxon>Pseudomonadota</taxon>
        <taxon>Betaproteobacteria</taxon>
        <taxon>Burkholderiales</taxon>
        <taxon>Alcaligenaceae</taxon>
        <taxon>Bordetella</taxon>
    </lineage>
</organism>
<dbReference type="OrthoDB" id="8902337at2"/>
<keyword evidence="5" id="KW-0175">Coiled coil</keyword>
<feature type="transmembrane region" description="Helical" evidence="7">
    <location>
        <begin position="271"/>
        <end position="291"/>
    </location>
</feature>
<evidence type="ECO:0000256" key="4">
    <source>
        <dbReference type="ARBA" id="ARBA00035640"/>
    </source>
</evidence>
<feature type="domain" description="Translocator protein BipB-like C-terminal" evidence="8">
    <location>
        <begin position="82"/>
        <end position="397"/>
    </location>
</feature>
<keyword evidence="3" id="KW-0843">Virulence</keyword>
<keyword evidence="7" id="KW-1133">Transmembrane helix</keyword>
<comment type="subcellular location">
    <subcellularLocation>
        <location evidence="1">Host membrane</location>
    </subcellularLocation>
</comment>